<accession>A0A6J5MBR6</accession>
<sequence length="60" mass="6702">MTINPKDIYRATDGHIYSFDGYGGSGNCSKCDNDTFINDYVREDGLVVAFCKRCEDGLKL</sequence>
<evidence type="ECO:0000313" key="1">
    <source>
        <dbReference type="EMBL" id="CAB4142540.1"/>
    </source>
</evidence>
<protein>
    <submittedName>
        <fullName evidence="1">Uncharacterized protein</fullName>
    </submittedName>
</protein>
<organism evidence="1">
    <name type="scientific">uncultured Caudovirales phage</name>
    <dbReference type="NCBI Taxonomy" id="2100421"/>
    <lineage>
        <taxon>Viruses</taxon>
        <taxon>Duplodnaviria</taxon>
        <taxon>Heunggongvirae</taxon>
        <taxon>Uroviricota</taxon>
        <taxon>Caudoviricetes</taxon>
        <taxon>Peduoviridae</taxon>
        <taxon>Maltschvirus</taxon>
        <taxon>Maltschvirus maltsch</taxon>
    </lineage>
</organism>
<gene>
    <name evidence="1" type="ORF">UFOVP438_21</name>
</gene>
<dbReference type="EMBL" id="LR796412">
    <property type="protein sequence ID" value="CAB4142540.1"/>
    <property type="molecule type" value="Genomic_DNA"/>
</dbReference>
<proteinExistence type="predicted"/>
<reference evidence="1" key="1">
    <citation type="submission" date="2020-04" db="EMBL/GenBank/DDBJ databases">
        <authorList>
            <person name="Chiriac C."/>
            <person name="Salcher M."/>
            <person name="Ghai R."/>
            <person name="Kavagutti S V."/>
        </authorList>
    </citation>
    <scope>NUCLEOTIDE SEQUENCE</scope>
</reference>
<name>A0A6J5MBR6_9CAUD</name>